<reference evidence="2" key="1">
    <citation type="journal article" date="2014" name="Proc. Natl. Acad. Sci. U.S.A.">
        <title>Extensive sampling of basidiomycete genomes demonstrates inadequacy of the white-rot/brown-rot paradigm for wood decay fungi.</title>
        <authorList>
            <person name="Riley R."/>
            <person name="Salamov A.A."/>
            <person name="Brown D.W."/>
            <person name="Nagy L.G."/>
            <person name="Floudas D."/>
            <person name="Held B.W."/>
            <person name="Levasseur A."/>
            <person name="Lombard V."/>
            <person name="Morin E."/>
            <person name="Otillar R."/>
            <person name="Lindquist E.A."/>
            <person name="Sun H."/>
            <person name="LaButti K.M."/>
            <person name="Schmutz J."/>
            <person name="Jabbour D."/>
            <person name="Luo H."/>
            <person name="Baker S.E."/>
            <person name="Pisabarro A.G."/>
            <person name="Walton J.D."/>
            <person name="Blanchette R.A."/>
            <person name="Henrissat B."/>
            <person name="Martin F."/>
            <person name="Cullen D."/>
            <person name="Hibbett D.S."/>
            <person name="Grigoriev I.V."/>
        </authorList>
    </citation>
    <scope>NUCLEOTIDE SEQUENCE [LARGE SCALE GENOMIC DNA]</scope>
    <source>
        <strain evidence="2">CBS 339.88</strain>
    </source>
</reference>
<evidence type="ECO:0000313" key="2">
    <source>
        <dbReference type="Proteomes" id="UP000027222"/>
    </source>
</evidence>
<keyword evidence="2" id="KW-1185">Reference proteome</keyword>
<proteinExistence type="predicted"/>
<sequence>MTLDDCRCLSSLTEWSKAHIPQVYEAETKEEVKRAVEQTFSPDLHGTVNGKKGMLRKNFMESALKLQAAWVEGRKVIWHQIVEVADDSSNRSGTIGATYSIVGIQTILPGDSQPTRFERHKSVVVRVQSQSEDPTIDSRMIVDITAVEKKAQIKHP</sequence>
<evidence type="ECO:0000313" key="1">
    <source>
        <dbReference type="EMBL" id="KDR69406.1"/>
    </source>
</evidence>
<gene>
    <name evidence="1" type="ORF">GALMADRAFT_145452</name>
</gene>
<accession>A0A067SET0</accession>
<protein>
    <recommendedName>
        <fullName evidence="3">SnoaL-like domain-containing protein</fullName>
    </recommendedName>
</protein>
<organism evidence="1 2">
    <name type="scientific">Galerina marginata (strain CBS 339.88)</name>
    <dbReference type="NCBI Taxonomy" id="685588"/>
    <lineage>
        <taxon>Eukaryota</taxon>
        <taxon>Fungi</taxon>
        <taxon>Dikarya</taxon>
        <taxon>Basidiomycota</taxon>
        <taxon>Agaricomycotina</taxon>
        <taxon>Agaricomycetes</taxon>
        <taxon>Agaricomycetidae</taxon>
        <taxon>Agaricales</taxon>
        <taxon>Agaricineae</taxon>
        <taxon>Strophariaceae</taxon>
        <taxon>Galerina</taxon>
    </lineage>
</organism>
<name>A0A067SET0_GALM3</name>
<dbReference type="EMBL" id="KL142402">
    <property type="protein sequence ID" value="KDR69406.1"/>
    <property type="molecule type" value="Genomic_DNA"/>
</dbReference>
<dbReference type="OrthoDB" id="2845803at2759"/>
<evidence type="ECO:0008006" key="3">
    <source>
        <dbReference type="Google" id="ProtNLM"/>
    </source>
</evidence>
<dbReference type="AlphaFoldDB" id="A0A067SET0"/>
<dbReference type="Proteomes" id="UP000027222">
    <property type="component" value="Unassembled WGS sequence"/>
</dbReference>
<dbReference type="HOGENOM" id="CLU_117778_0_0_1"/>